<feature type="domain" description="Pyrrolo-quinoline quinone repeat" evidence="1">
    <location>
        <begin position="126"/>
        <end position="360"/>
    </location>
</feature>
<dbReference type="InterPro" id="IPR018391">
    <property type="entry name" value="PQQ_b-propeller_rpt"/>
</dbReference>
<proteinExistence type="predicted"/>
<sequence length="443" mass="46631">MTGKSMYKRTSRWRSFFGVSTLALVLVACAEPEIILQGEREPIRPEDAVKVENQSRKISLPSQKANAAWPQFHGTAGFRTAHPALAAAPTLRWSTSIGDGDSRRQRITAQPVVGAGRVYTLDSSARATAVSPSGQVLWSTQMIPSSDDAGEATGGGIAYHDGVLYVSSGFGVLTALSAETGAVIWRQELDATGSGQPLVQDGLLYLVAGDQTGWAVHTKDGRIAWQFEASPSVANVLGAAAPALTSDLAIFAFGSGDITATFRKGGLPRWNASVSGQRVGRTISGISDVTGAPVVAGNTVYVGNNAGRTAAFDAGNGDRLWTAREGTTGPVWPAGDSVFQITDLSALARLDAQNGETIWSVKLPNFLRDKPRKREEIVAHHGPILAGGNVIVVSNDGAMRLFDPTDGQLLRSIEIPDGATTAPVVAGETLYVVSTKGELHAFR</sequence>
<dbReference type="PROSITE" id="PS51257">
    <property type="entry name" value="PROKAR_LIPOPROTEIN"/>
    <property type="match status" value="1"/>
</dbReference>
<dbReference type="PANTHER" id="PTHR34512">
    <property type="entry name" value="CELL SURFACE PROTEIN"/>
    <property type="match status" value="1"/>
</dbReference>
<accession>A0A1G5Q2G6</accession>
<dbReference type="Pfam" id="PF13360">
    <property type="entry name" value="PQQ_2"/>
    <property type="match status" value="2"/>
</dbReference>
<evidence type="ECO:0000313" key="2">
    <source>
        <dbReference type="EMBL" id="SCZ55736.1"/>
    </source>
</evidence>
<dbReference type="AlphaFoldDB" id="A0A1G5Q2G6"/>
<dbReference type="InterPro" id="IPR011047">
    <property type="entry name" value="Quinoprotein_ADH-like_sf"/>
</dbReference>
<evidence type="ECO:0000313" key="3">
    <source>
        <dbReference type="Proteomes" id="UP000198767"/>
    </source>
</evidence>
<dbReference type="RefSeq" id="WP_232716277.1">
    <property type="nucleotide sequence ID" value="NZ_FMWG01000002.1"/>
</dbReference>
<dbReference type="Gene3D" id="2.130.10.10">
    <property type="entry name" value="YVTN repeat-like/Quinoprotein amine dehydrogenase"/>
    <property type="match status" value="1"/>
</dbReference>
<dbReference type="InterPro" id="IPR002372">
    <property type="entry name" value="PQQ_rpt_dom"/>
</dbReference>
<dbReference type="STRING" id="1156985.SAMN04488118_102466"/>
<organism evidence="2 3">
    <name type="scientific">Epibacterium ulvae</name>
    <dbReference type="NCBI Taxonomy" id="1156985"/>
    <lineage>
        <taxon>Bacteria</taxon>
        <taxon>Pseudomonadati</taxon>
        <taxon>Pseudomonadota</taxon>
        <taxon>Alphaproteobacteria</taxon>
        <taxon>Rhodobacterales</taxon>
        <taxon>Roseobacteraceae</taxon>
        <taxon>Epibacterium</taxon>
    </lineage>
</organism>
<feature type="domain" description="Pyrrolo-quinoline quinone repeat" evidence="1">
    <location>
        <begin position="383"/>
        <end position="441"/>
    </location>
</feature>
<dbReference type="PANTHER" id="PTHR34512:SF30">
    <property type="entry name" value="OUTER MEMBRANE PROTEIN ASSEMBLY FACTOR BAMB"/>
    <property type="match status" value="1"/>
</dbReference>
<dbReference type="Proteomes" id="UP000198767">
    <property type="component" value="Unassembled WGS sequence"/>
</dbReference>
<dbReference type="EMBL" id="FMWG01000002">
    <property type="protein sequence ID" value="SCZ55736.1"/>
    <property type="molecule type" value="Genomic_DNA"/>
</dbReference>
<gene>
    <name evidence="2" type="ORF">SAMN04488118_102466</name>
</gene>
<reference evidence="2 3" key="1">
    <citation type="submission" date="2016-10" db="EMBL/GenBank/DDBJ databases">
        <authorList>
            <person name="de Groot N.N."/>
        </authorList>
    </citation>
    <scope>NUCLEOTIDE SEQUENCE [LARGE SCALE GENOMIC DNA]</scope>
    <source>
        <strain evidence="2 3">U95</strain>
    </source>
</reference>
<keyword evidence="3" id="KW-1185">Reference proteome</keyword>
<dbReference type="SUPFAM" id="SSF50998">
    <property type="entry name" value="Quinoprotein alcohol dehydrogenase-like"/>
    <property type="match status" value="1"/>
</dbReference>
<name>A0A1G5Q2G6_9RHOB</name>
<evidence type="ECO:0000259" key="1">
    <source>
        <dbReference type="Pfam" id="PF13360"/>
    </source>
</evidence>
<dbReference type="SMART" id="SM00564">
    <property type="entry name" value="PQQ"/>
    <property type="match status" value="5"/>
</dbReference>
<protein>
    <submittedName>
        <fullName evidence="2">PQQ-like domain-containing protein</fullName>
    </submittedName>
</protein>
<dbReference type="InterPro" id="IPR015943">
    <property type="entry name" value="WD40/YVTN_repeat-like_dom_sf"/>
</dbReference>